<dbReference type="PANTHER" id="PTHR46407:SF3">
    <property type="entry name" value="OS02G0208700 PROTEIN"/>
    <property type="match status" value="1"/>
</dbReference>
<name>A0AAQ3KRX5_9LILI</name>
<dbReference type="SUPFAM" id="SSF117281">
    <property type="entry name" value="Kelch motif"/>
    <property type="match status" value="1"/>
</dbReference>
<organism evidence="2 3">
    <name type="scientific">Canna indica</name>
    <name type="common">Indian-shot</name>
    <dbReference type="NCBI Taxonomy" id="4628"/>
    <lineage>
        <taxon>Eukaryota</taxon>
        <taxon>Viridiplantae</taxon>
        <taxon>Streptophyta</taxon>
        <taxon>Embryophyta</taxon>
        <taxon>Tracheophyta</taxon>
        <taxon>Spermatophyta</taxon>
        <taxon>Magnoliopsida</taxon>
        <taxon>Liliopsida</taxon>
        <taxon>Zingiberales</taxon>
        <taxon>Cannaceae</taxon>
        <taxon>Canna</taxon>
    </lineage>
</organism>
<evidence type="ECO:0000313" key="3">
    <source>
        <dbReference type="Proteomes" id="UP001327560"/>
    </source>
</evidence>
<gene>
    <name evidence="2" type="ORF">Cni_G22802</name>
</gene>
<proteinExistence type="predicted"/>
<dbReference type="InterPro" id="IPR006652">
    <property type="entry name" value="Kelch_1"/>
</dbReference>
<dbReference type="InterPro" id="IPR015915">
    <property type="entry name" value="Kelch-typ_b-propeller"/>
</dbReference>
<evidence type="ECO:0000313" key="2">
    <source>
        <dbReference type="EMBL" id="WOL14022.1"/>
    </source>
</evidence>
<dbReference type="InterPro" id="IPR001810">
    <property type="entry name" value="F-box_dom"/>
</dbReference>
<dbReference type="EMBL" id="CP136896">
    <property type="protein sequence ID" value="WOL14022.1"/>
    <property type="molecule type" value="Genomic_DNA"/>
</dbReference>
<protein>
    <recommendedName>
        <fullName evidence="1">F-box domain-containing protein</fullName>
    </recommendedName>
</protein>
<keyword evidence="3" id="KW-1185">Reference proteome</keyword>
<dbReference type="AlphaFoldDB" id="A0AAQ3KRX5"/>
<dbReference type="InterPro" id="IPR044595">
    <property type="entry name" value="KMD1-4"/>
</dbReference>
<dbReference type="Proteomes" id="UP001327560">
    <property type="component" value="Chromosome 7"/>
</dbReference>
<dbReference type="SMART" id="SM00612">
    <property type="entry name" value="Kelch"/>
    <property type="match status" value="2"/>
</dbReference>
<dbReference type="Pfam" id="PF01344">
    <property type="entry name" value="Kelch_1"/>
    <property type="match status" value="2"/>
</dbReference>
<dbReference type="InterPro" id="IPR036047">
    <property type="entry name" value="F-box-like_dom_sf"/>
</dbReference>
<dbReference type="SUPFAM" id="SSF81383">
    <property type="entry name" value="F-box domain"/>
    <property type="match status" value="1"/>
</dbReference>
<dbReference type="GO" id="GO:2000762">
    <property type="term" value="P:regulation of phenylpropanoid metabolic process"/>
    <property type="evidence" value="ECO:0007669"/>
    <property type="project" value="InterPro"/>
</dbReference>
<feature type="domain" description="F-box" evidence="1">
    <location>
        <begin position="7"/>
        <end position="47"/>
    </location>
</feature>
<accession>A0AAQ3KRX5</accession>
<dbReference type="Gene3D" id="2.120.10.80">
    <property type="entry name" value="Kelch-type beta propeller"/>
    <property type="match status" value="1"/>
</dbReference>
<evidence type="ECO:0000259" key="1">
    <source>
        <dbReference type="Pfam" id="PF00646"/>
    </source>
</evidence>
<dbReference type="PANTHER" id="PTHR46407">
    <property type="entry name" value="OS02G0208700 PROTEIN"/>
    <property type="match status" value="1"/>
</dbReference>
<reference evidence="2 3" key="1">
    <citation type="submission" date="2023-10" db="EMBL/GenBank/DDBJ databases">
        <title>Chromosome-scale genome assembly provides insights into flower coloration mechanisms of Canna indica.</title>
        <authorList>
            <person name="Li C."/>
        </authorList>
    </citation>
    <scope>NUCLEOTIDE SEQUENCE [LARGE SCALE GENOMIC DNA]</scope>
    <source>
        <tissue evidence="2">Flower</tissue>
    </source>
</reference>
<dbReference type="CDD" id="cd22152">
    <property type="entry name" value="F-box_AtAFR-like"/>
    <property type="match status" value="1"/>
</dbReference>
<sequence length="367" mass="39442">MSQQLIPGLPDDISRECLIRVAYRSFPAARSICRPWRRELDSPYFHRRRKSAGLSRSVLAFAQAESVIASGSSSSAAKSGGDTAPQYRIALFEPASGSWSRLPPVPGLPRGLPLFCRLAVASRQLVVVGGWDPHTWAASDGVNVYDFATGSWRRGAPMPGPRRSFFACASAPAVEGRSATVLVAGGHDEEKNALRSAMAYDVASDAWAALPDMATERDECRGVFLRGRFHVIGGYSTTEQGQFSRTAEALDVAAGRWGAAEDRLEEGTCPRTCVEGGDGRMYMCRGEVVQLAVMEGTGWRAVADVPGDARVAPQLVAWESGLMVMGSESHGGMQAGYVMEEGATAWRKVEVPEEYSGHVHAGCSLEI</sequence>
<dbReference type="GO" id="GO:0080037">
    <property type="term" value="P:negative regulation of cytokinin-activated signaling pathway"/>
    <property type="evidence" value="ECO:0007669"/>
    <property type="project" value="InterPro"/>
</dbReference>
<dbReference type="Pfam" id="PF00646">
    <property type="entry name" value="F-box"/>
    <property type="match status" value="1"/>
</dbReference>